<sequence length="121" mass="14089">MKLLRYPPTKKQNKLSSIMNTIAPNGTHRSVTKVSNESTYRDFLVLSDMGHINDSHAFDEISNKNKKNMSDEPNDDQKPNTILIFLMIHYLLMRFPINLMRIFQKNQTLMTSYQVSLILTI</sequence>
<evidence type="ECO:0000313" key="2">
    <source>
        <dbReference type="Proteomes" id="UP000277204"/>
    </source>
</evidence>
<organism evidence="1 2">
    <name type="scientific">Schistosoma margrebowiei</name>
    <dbReference type="NCBI Taxonomy" id="48269"/>
    <lineage>
        <taxon>Eukaryota</taxon>
        <taxon>Metazoa</taxon>
        <taxon>Spiralia</taxon>
        <taxon>Lophotrochozoa</taxon>
        <taxon>Platyhelminthes</taxon>
        <taxon>Trematoda</taxon>
        <taxon>Digenea</taxon>
        <taxon>Strigeidida</taxon>
        <taxon>Schistosomatoidea</taxon>
        <taxon>Schistosomatidae</taxon>
        <taxon>Schistosoma</taxon>
    </lineage>
</organism>
<accession>A0A183MHW6</accession>
<protein>
    <submittedName>
        <fullName evidence="1">Uncharacterized protein</fullName>
    </submittedName>
</protein>
<proteinExistence type="predicted"/>
<dbReference type="Proteomes" id="UP000277204">
    <property type="component" value="Unassembled WGS sequence"/>
</dbReference>
<dbReference type="EMBL" id="UZAI01016974">
    <property type="protein sequence ID" value="VDP18800.1"/>
    <property type="molecule type" value="Genomic_DNA"/>
</dbReference>
<gene>
    <name evidence="1" type="ORF">SMRZ_LOCUS15641</name>
</gene>
<name>A0A183MHW6_9TREM</name>
<dbReference type="AlphaFoldDB" id="A0A183MHW6"/>
<evidence type="ECO:0000313" key="1">
    <source>
        <dbReference type="EMBL" id="VDP18800.1"/>
    </source>
</evidence>
<reference evidence="1 2" key="1">
    <citation type="submission" date="2018-11" db="EMBL/GenBank/DDBJ databases">
        <authorList>
            <consortium name="Pathogen Informatics"/>
        </authorList>
    </citation>
    <scope>NUCLEOTIDE SEQUENCE [LARGE SCALE GENOMIC DNA]</scope>
    <source>
        <strain evidence="1 2">Zambia</strain>
    </source>
</reference>
<keyword evidence="2" id="KW-1185">Reference proteome</keyword>